<gene>
    <name evidence="2" type="ORF">A8L58_04755</name>
    <name evidence="1" type="ORF">AXH35_03290</name>
</gene>
<dbReference type="EMBL" id="CP015970">
    <property type="protein sequence ID" value="AOZ46139.1"/>
    <property type="molecule type" value="Genomic_DNA"/>
</dbReference>
<evidence type="ECO:0000313" key="1">
    <source>
        <dbReference type="EMBL" id="AMS04650.1"/>
    </source>
</evidence>
<reference evidence="2 4" key="1">
    <citation type="journal article" date="2016" name="Plant Dis.">
        <title>Improved production of propionic acid using genome shuffling.</title>
        <authorList>
            <person name="Luna-Flores C.H."/>
            <person name="Palfreyman R.W."/>
            <person name="Kromer J.O."/>
            <person name="Nielsen L.K."/>
            <person name="Marcellin E."/>
        </authorList>
    </citation>
    <scope>NUCLEOTIDE SEQUENCE [LARGE SCALE GENOMIC DNA]</scope>
    <source>
        <strain evidence="2 4">F3E8</strain>
    </source>
</reference>
<evidence type="ECO:0000313" key="4">
    <source>
        <dbReference type="Proteomes" id="UP000178666"/>
    </source>
</evidence>
<reference evidence="1 3" key="2">
    <citation type="submission" date="2016-02" db="EMBL/GenBank/DDBJ databases">
        <title>Complete Genome Sequence of Propionibacterium acidipropionici ATCC 55737.</title>
        <authorList>
            <person name="Luna Flores C.H."/>
            <person name="Nielsen L.K."/>
            <person name="Marcellin E."/>
        </authorList>
    </citation>
    <scope>NUCLEOTIDE SEQUENCE [LARGE SCALE GENOMIC DNA]</scope>
    <source>
        <strain evidence="1 3">ATCC 55737</strain>
    </source>
</reference>
<dbReference type="EMBL" id="CP014352">
    <property type="protein sequence ID" value="AMS04650.1"/>
    <property type="molecule type" value="Genomic_DNA"/>
</dbReference>
<sequence length="125" mass="13702">MIAYCPAQKLNDDSRNAWAEALTNVTFQDALDAVAILGGRPLEPGDQLWIQPGHVISEVRRLRHARIESTEAALTGAPTDPAEYLAWLRRSRSELGDGDYQPPDVAVTGHTIAELPTPGRTIHHD</sequence>
<organism evidence="1 3">
    <name type="scientific">Acidipropionibacterium acidipropionici</name>
    <dbReference type="NCBI Taxonomy" id="1748"/>
    <lineage>
        <taxon>Bacteria</taxon>
        <taxon>Bacillati</taxon>
        <taxon>Actinomycetota</taxon>
        <taxon>Actinomycetes</taxon>
        <taxon>Propionibacteriales</taxon>
        <taxon>Propionibacteriaceae</taxon>
        <taxon>Acidipropionibacterium</taxon>
    </lineage>
</organism>
<dbReference type="Proteomes" id="UP000075221">
    <property type="component" value="Chromosome"/>
</dbReference>
<evidence type="ECO:0000313" key="2">
    <source>
        <dbReference type="EMBL" id="AOZ46139.1"/>
    </source>
</evidence>
<evidence type="ECO:0000313" key="3">
    <source>
        <dbReference type="Proteomes" id="UP000075221"/>
    </source>
</evidence>
<keyword evidence="4" id="KW-1185">Reference proteome</keyword>
<proteinExistence type="predicted"/>
<name>A0AAC8YDN9_9ACTN</name>
<protein>
    <submittedName>
        <fullName evidence="1">Uncharacterized protein</fullName>
    </submittedName>
</protein>
<accession>A0AAC8YDN9</accession>
<dbReference type="Proteomes" id="UP000178666">
    <property type="component" value="Chromosome"/>
</dbReference>
<dbReference type="AlphaFoldDB" id="A0AAC8YDN9"/>